<dbReference type="STRING" id="1280952.HJA_04011"/>
<keyword evidence="1" id="KW-0472">Membrane</keyword>
<dbReference type="OrthoDB" id="7173870at2"/>
<keyword evidence="1" id="KW-1133">Transmembrane helix</keyword>
<keyword evidence="1" id="KW-0812">Transmembrane</keyword>
<reference evidence="2 3" key="1">
    <citation type="journal article" date="2014" name="Antonie Van Leeuwenhoek">
        <title>Hyphomonas beringensis sp. nov. and Hyphomonas chukchiensis sp. nov., isolated from surface seawater of the Bering Sea and Chukchi Sea.</title>
        <authorList>
            <person name="Li C."/>
            <person name="Lai Q."/>
            <person name="Li G."/>
            <person name="Dong C."/>
            <person name="Wang J."/>
            <person name="Liao Y."/>
            <person name="Shao Z."/>
        </authorList>
    </citation>
    <scope>NUCLEOTIDE SEQUENCE [LARGE SCALE GENOMIC DNA]</scope>
    <source>
        <strain evidence="2 3">VP2</strain>
    </source>
</reference>
<dbReference type="AlphaFoldDB" id="A0A059FIP1"/>
<dbReference type="RefSeq" id="WP_035578505.1">
    <property type="nucleotide sequence ID" value="NZ_ARYJ01000002.1"/>
</dbReference>
<proteinExistence type="predicted"/>
<dbReference type="CDD" id="cd01324">
    <property type="entry name" value="cbb3_Oxidase_CcoQ"/>
    <property type="match status" value="1"/>
</dbReference>
<evidence type="ECO:0000256" key="1">
    <source>
        <dbReference type="SAM" id="Phobius"/>
    </source>
</evidence>
<comment type="caution">
    <text evidence="2">The sequence shown here is derived from an EMBL/GenBank/DDBJ whole genome shotgun (WGS) entry which is preliminary data.</text>
</comment>
<feature type="transmembrane region" description="Helical" evidence="1">
    <location>
        <begin position="15"/>
        <end position="33"/>
    </location>
</feature>
<evidence type="ECO:0000313" key="3">
    <source>
        <dbReference type="Proteomes" id="UP000024816"/>
    </source>
</evidence>
<protein>
    <submittedName>
        <fullName evidence="2">Cbb3-type cytochrome oxidase, subunit 3</fullName>
    </submittedName>
</protein>
<sequence>MDLSHDVLVVLAKTFGLFWLVGMSIGITAYAFWPSLGRRFNRAARSILDDEQGPLNHSGHREDKSG</sequence>
<organism evidence="2 3">
    <name type="scientific">Hyphomonas jannaschiana VP2</name>
    <dbReference type="NCBI Taxonomy" id="1280952"/>
    <lineage>
        <taxon>Bacteria</taxon>
        <taxon>Pseudomonadati</taxon>
        <taxon>Pseudomonadota</taxon>
        <taxon>Alphaproteobacteria</taxon>
        <taxon>Hyphomonadales</taxon>
        <taxon>Hyphomonadaceae</taxon>
        <taxon>Hyphomonas</taxon>
    </lineage>
</organism>
<keyword evidence="3" id="KW-1185">Reference proteome</keyword>
<dbReference type="eggNOG" id="COG4736">
    <property type="taxonomic scope" value="Bacteria"/>
</dbReference>
<dbReference type="InterPro" id="IPR008621">
    <property type="entry name" value="Cbb3-typ_cyt_oxidase_comp"/>
</dbReference>
<evidence type="ECO:0000313" key="2">
    <source>
        <dbReference type="EMBL" id="KCZ90363.1"/>
    </source>
</evidence>
<accession>A0A059FIP1</accession>
<dbReference type="Proteomes" id="UP000024816">
    <property type="component" value="Unassembled WGS sequence"/>
</dbReference>
<dbReference type="EMBL" id="ARYJ01000002">
    <property type="protein sequence ID" value="KCZ90363.1"/>
    <property type="molecule type" value="Genomic_DNA"/>
</dbReference>
<dbReference type="Pfam" id="PF05545">
    <property type="entry name" value="FixQ"/>
    <property type="match status" value="1"/>
</dbReference>
<name>A0A059FIP1_9PROT</name>
<gene>
    <name evidence="2" type="ORF">HJA_04011</name>
</gene>